<dbReference type="Proteomes" id="UP000324832">
    <property type="component" value="Unassembled WGS sequence"/>
</dbReference>
<reference evidence="1 2" key="1">
    <citation type="submission" date="2017-07" db="EMBL/GenBank/DDBJ databases">
        <authorList>
            <person name="Talla V."/>
            <person name="Backstrom N."/>
        </authorList>
    </citation>
    <scope>NUCLEOTIDE SEQUENCE [LARGE SCALE GENOMIC DNA]</scope>
</reference>
<evidence type="ECO:0000313" key="1">
    <source>
        <dbReference type="EMBL" id="VVC98558.1"/>
    </source>
</evidence>
<proteinExistence type="predicted"/>
<dbReference type="EMBL" id="FZQP02003656">
    <property type="protein sequence ID" value="VVC98558.1"/>
    <property type="molecule type" value="Genomic_DNA"/>
</dbReference>
<name>A0A5E4QLT5_9NEOP</name>
<organism evidence="1 2">
    <name type="scientific">Leptidea sinapis</name>
    <dbReference type="NCBI Taxonomy" id="189913"/>
    <lineage>
        <taxon>Eukaryota</taxon>
        <taxon>Metazoa</taxon>
        <taxon>Ecdysozoa</taxon>
        <taxon>Arthropoda</taxon>
        <taxon>Hexapoda</taxon>
        <taxon>Insecta</taxon>
        <taxon>Pterygota</taxon>
        <taxon>Neoptera</taxon>
        <taxon>Endopterygota</taxon>
        <taxon>Lepidoptera</taxon>
        <taxon>Glossata</taxon>
        <taxon>Ditrysia</taxon>
        <taxon>Papilionoidea</taxon>
        <taxon>Pieridae</taxon>
        <taxon>Dismorphiinae</taxon>
        <taxon>Leptidea</taxon>
    </lineage>
</organism>
<evidence type="ECO:0000313" key="2">
    <source>
        <dbReference type="Proteomes" id="UP000324832"/>
    </source>
</evidence>
<accession>A0A5E4QLT5</accession>
<gene>
    <name evidence="1" type="ORF">LSINAPIS_LOCUS9614</name>
</gene>
<protein>
    <submittedName>
        <fullName evidence="1">Uncharacterized protein</fullName>
    </submittedName>
</protein>
<sequence>MIGLDLILRRKKQ</sequence>
<keyword evidence="2" id="KW-1185">Reference proteome</keyword>